<dbReference type="Proteomes" id="UP001197093">
    <property type="component" value="Unassembled WGS sequence"/>
</dbReference>
<dbReference type="CDD" id="cd04301">
    <property type="entry name" value="NAT_SF"/>
    <property type="match status" value="1"/>
</dbReference>
<dbReference type="InterPro" id="IPR000182">
    <property type="entry name" value="GNAT_dom"/>
</dbReference>
<proteinExistence type="predicted"/>
<name>A0AAD4HXY7_9PEZI</name>
<keyword evidence="3" id="KW-1185">Reference proteome</keyword>
<evidence type="ECO:0000313" key="2">
    <source>
        <dbReference type="EMBL" id="KAG7286830.1"/>
    </source>
</evidence>
<dbReference type="InterPro" id="IPR016181">
    <property type="entry name" value="Acyl_CoA_acyltransferase"/>
</dbReference>
<dbReference type="Pfam" id="PF00583">
    <property type="entry name" value="Acetyltransf_1"/>
    <property type="match status" value="1"/>
</dbReference>
<dbReference type="AlphaFoldDB" id="A0AAD4HXY7"/>
<protein>
    <recommendedName>
        <fullName evidence="1">N-acetyltransferase domain-containing protein</fullName>
    </recommendedName>
</protein>
<organism evidence="2 3">
    <name type="scientific">Staphylotrichum longicolle</name>
    <dbReference type="NCBI Taxonomy" id="669026"/>
    <lineage>
        <taxon>Eukaryota</taxon>
        <taxon>Fungi</taxon>
        <taxon>Dikarya</taxon>
        <taxon>Ascomycota</taxon>
        <taxon>Pezizomycotina</taxon>
        <taxon>Sordariomycetes</taxon>
        <taxon>Sordariomycetidae</taxon>
        <taxon>Sordariales</taxon>
        <taxon>Chaetomiaceae</taxon>
        <taxon>Staphylotrichum</taxon>
    </lineage>
</organism>
<feature type="domain" description="N-acetyltransferase" evidence="1">
    <location>
        <begin position="2"/>
        <end position="163"/>
    </location>
</feature>
<comment type="caution">
    <text evidence="2">The sequence shown here is derived from an EMBL/GenBank/DDBJ whole genome shotgun (WGS) entry which is preliminary data.</text>
</comment>
<accession>A0AAD4HXY7</accession>
<dbReference type="PROSITE" id="PS51186">
    <property type="entry name" value="GNAT"/>
    <property type="match status" value="1"/>
</dbReference>
<dbReference type="GO" id="GO:0016747">
    <property type="term" value="F:acyltransferase activity, transferring groups other than amino-acyl groups"/>
    <property type="evidence" value="ECO:0007669"/>
    <property type="project" value="InterPro"/>
</dbReference>
<dbReference type="Gene3D" id="3.40.630.30">
    <property type="match status" value="1"/>
</dbReference>
<dbReference type="EMBL" id="JAHCVI010000004">
    <property type="protein sequence ID" value="KAG7286830.1"/>
    <property type="molecule type" value="Genomic_DNA"/>
</dbReference>
<dbReference type="SUPFAM" id="SSF55729">
    <property type="entry name" value="Acyl-CoA N-acyltransferases (Nat)"/>
    <property type="match status" value="1"/>
</dbReference>
<reference evidence="2" key="1">
    <citation type="submission" date="2023-02" db="EMBL/GenBank/DDBJ databases">
        <authorList>
            <person name="Palmer J.M."/>
        </authorList>
    </citation>
    <scope>NUCLEOTIDE SEQUENCE</scope>
    <source>
        <strain evidence="2">FW57</strain>
    </source>
</reference>
<gene>
    <name evidence="2" type="ORF">NEMBOFW57_009147</name>
</gene>
<evidence type="ECO:0000313" key="3">
    <source>
        <dbReference type="Proteomes" id="UP001197093"/>
    </source>
</evidence>
<sequence length="163" mass="18238">MPTWRPMTDSDLPGVMRVANDIHRDLPETEAVVRERLNLYPAGCFVLVDNEEVGGYIMSFPVRHGKPPALDTLLGEIPPDADQYYLHDLAILPGFRGRGAAREGIEKVLEVAKRYPSTCLISVYGTVPFWGRFGFTREPVDAVMEEKLRGYGEGATYLQRPNA</sequence>
<evidence type="ECO:0000259" key="1">
    <source>
        <dbReference type="PROSITE" id="PS51186"/>
    </source>
</evidence>